<name>A0A5J4WGD1_9EUKA</name>
<reference evidence="1 2" key="1">
    <citation type="submission" date="2019-03" db="EMBL/GenBank/DDBJ databases">
        <title>Single cell metagenomics reveals metabolic interactions within the superorganism composed of flagellate Streblomastix strix and complex community of Bacteroidetes bacteria on its surface.</title>
        <authorList>
            <person name="Treitli S.C."/>
            <person name="Kolisko M."/>
            <person name="Husnik F."/>
            <person name="Keeling P."/>
            <person name="Hampl V."/>
        </authorList>
    </citation>
    <scope>NUCLEOTIDE SEQUENCE [LARGE SCALE GENOMIC DNA]</scope>
    <source>
        <strain evidence="1">ST1C</strain>
    </source>
</reference>
<sequence length="76" mass="8784">PILKLFISTNFIKQRISVIDQLLDAIISISLMKIQSDRLPIMVKLDKQANSERVVNEKDQCPKHCLNPVHLWVSEM</sequence>
<feature type="non-terminal residue" evidence="1">
    <location>
        <position position="1"/>
    </location>
</feature>
<dbReference type="EMBL" id="SNRW01002192">
    <property type="protein sequence ID" value="KAA6393582.1"/>
    <property type="molecule type" value="Genomic_DNA"/>
</dbReference>
<proteinExistence type="predicted"/>
<evidence type="ECO:0000313" key="1">
    <source>
        <dbReference type="EMBL" id="KAA6393582.1"/>
    </source>
</evidence>
<protein>
    <submittedName>
        <fullName evidence="1">Uncharacterized protein</fullName>
    </submittedName>
</protein>
<accession>A0A5J4WGD1</accession>
<comment type="caution">
    <text evidence="1">The sequence shown here is derived from an EMBL/GenBank/DDBJ whole genome shotgun (WGS) entry which is preliminary data.</text>
</comment>
<dbReference type="AlphaFoldDB" id="A0A5J4WGD1"/>
<evidence type="ECO:0000313" key="2">
    <source>
        <dbReference type="Proteomes" id="UP000324800"/>
    </source>
</evidence>
<dbReference type="Proteomes" id="UP000324800">
    <property type="component" value="Unassembled WGS sequence"/>
</dbReference>
<organism evidence="1 2">
    <name type="scientific">Streblomastix strix</name>
    <dbReference type="NCBI Taxonomy" id="222440"/>
    <lineage>
        <taxon>Eukaryota</taxon>
        <taxon>Metamonada</taxon>
        <taxon>Preaxostyla</taxon>
        <taxon>Oxymonadida</taxon>
        <taxon>Streblomastigidae</taxon>
        <taxon>Streblomastix</taxon>
    </lineage>
</organism>
<gene>
    <name evidence="1" type="ORF">EZS28_010888</name>
</gene>